<protein>
    <recommendedName>
        <fullName evidence="2">DUF3887 domain-containing protein</fullName>
    </recommendedName>
</protein>
<organism evidence="1">
    <name type="scientific">bioreactor metagenome</name>
    <dbReference type="NCBI Taxonomy" id="1076179"/>
    <lineage>
        <taxon>unclassified sequences</taxon>
        <taxon>metagenomes</taxon>
        <taxon>ecological metagenomes</taxon>
    </lineage>
</organism>
<accession>A0A644XZB2</accession>
<dbReference type="AlphaFoldDB" id="A0A644XZB2"/>
<evidence type="ECO:0008006" key="2">
    <source>
        <dbReference type="Google" id="ProtNLM"/>
    </source>
</evidence>
<reference evidence="1" key="1">
    <citation type="submission" date="2019-08" db="EMBL/GenBank/DDBJ databases">
        <authorList>
            <person name="Kucharzyk K."/>
            <person name="Murdoch R.W."/>
            <person name="Higgins S."/>
            <person name="Loffler F."/>
        </authorList>
    </citation>
    <scope>NUCLEOTIDE SEQUENCE</scope>
</reference>
<gene>
    <name evidence="1" type="ORF">SDC9_68046</name>
</gene>
<proteinExistence type="predicted"/>
<comment type="caution">
    <text evidence="1">The sequence shown here is derived from an EMBL/GenBank/DDBJ whole genome shotgun (WGS) entry which is preliminary data.</text>
</comment>
<name>A0A644XZB2_9ZZZZ</name>
<dbReference type="EMBL" id="VSSQ01003623">
    <property type="protein sequence ID" value="MPM21602.1"/>
    <property type="molecule type" value="Genomic_DNA"/>
</dbReference>
<sequence length="143" mass="15771">MIKKIMLLATVFVLYFASMCFASNGSLLTSEEKISEQAIACIAGESDYVELAKNFTPGLAKNLPASKFMELKKTVKEQLGSLSNSKLAILQKFDKADRVIYLANGSKAKNVEVAFVFETTGKKPLLNEITMRPLEMKPVAENK</sequence>
<evidence type="ECO:0000313" key="1">
    <source>
        <dbReference type="EMBL" id="MPM21602.1"/>
    </source>
</evidence>